<evidence type="ECO:0000313" key="3">
    <source>
        <dbReference type="Proteomes" id="UP001447188"/>
    </source>
</evidence>
<feature type="signal peptide" evidence="1">
    <location>
        <begin position="1"/>
        <end position="18"/>
    </location>
</feature>
<name>A0ABR3GCF5_9PEZI</name>
<dbReference type="Proteomes" id="UP001447188">
    <property type="component" value="Unassembled WGS sequence"/>
</dbReference>
<gene>
    <name evidence="2" type="ORF">Q9L58_007575</name>
</gene>
<evidence type="ECO:0000256" key="1">
    <source>
        <dbReference type="SAM" id="SignalP"/>
    </source>
</evidence>
<protein>
    <submittedName>
        <fullName evidence="2">Uncharacterized protein</fullName>
    </submittedName>
</protein>
<accession>A0ABR3GCF5</accession>
<feature type="chain" id="PRO_5045595083" evidence="1">
    <location>
        <begin position="19"/>
        <end position="152"/>
    </location>
</feature>
<reference evidence="2 3" key="1">
    <citation type="submission" date="2024-02" db="EMBL/GenBank/DDBJ databases">
        <title>Discinaceae phylogenomics.</title>
        <authorList>
            <person name="Dirks A.C."/>
            <person name="James T.Y."/>
        </authorList>
    </citation>
    <scope>NUCLEOTIDE SEQUENCE [LARGE SCALE GENOMIC DNA]</scope>
    <source>
        <strain evidence="2 3">ACD0624</strain>
    </source>
</reference>
<evidence type="ECO:0000313" key="2">
    <source>
        <dbReference type="EMBL" id="KAL0633543.1"/>
    </source>
</evidence>
<keyword evidence="1" id="KW-0732">Signal</keyword>
<comment type="caution">
    <text evidence="2">The sequence shown here is derived from an EMBL/GenBank/DDBJ whole genome shotgun (WGS) entry which is preliminary data.</text>
</comment>
<organism evidence="2 3">
    <name type="scientific">Discina gigas</name>
    <dbReference type="NCBI Taxonomy" id="1032678"/>
    <lineage>
        <taxon>Eukaryota</taxon>
        <taxon>Fungi</taxon>
        <taxon>Dikarya</taxon>
        <taxon>Ascomycota</taxon>
        <taxon>Pezizomycotina</taxon>
        <taxon>Pezizomycetes</taxon>
        <taxon>Pezizales</taxon>
        <taxon>Discinaceae</taxon>
        <taxon>Discina</taxon>
    </lineage>
</organism>
<dbReference type="EMBL" id="JBBBZM010000122">
    <property type="protein sequence ID" value="KAL0633543.1"/>
    <property type="molecule type" value="Genomic_DNA"/>
</dbReference>
<keyword evidence="3" id="KW-1185">Reference proteome</keyword>
<proteinExistence type="predicted"/>
<sequence length="152" mass="16580">MRSILSLSILLYPLLVSSRGIFRPTEGDRPTIHHGIEAWPDALPTITCETTYNSPRALDVLSIIYDLDRHPHVIRIDSGDTRVGSAWTVAGRNRGAAVGVYAGHGVGVLAVTPIRAVKMLLYKCRKRIGGVERVGGRADFVMGMVVDVYRVG</sequence>